<feature type="compositionally biased region" description="Polar residues" evidence="1">
    <location>
        <begin position="415"/>
        <end position="424"/>
    </location>
</feature>
<feature type="compositionally biased region" description="Polar residues" evidence="1">
    <location>
        <begin position="527"/>
        <end position="537"/>
    </location>
</feature>
<dbReference type="EMBL" id="KL648503">
    <property type="protein sequence ID" value="KEY69938.1"/>
    <property type="molecule type" value="Genomic_DNA"/>
</dbReference>
<feature type="region of interest" description="Disordered" evidence="1">
    <location>
        <begin position="1"/>
        <end position="113"/>
    </location>
</feature>
<dbReference type="HOGENOM" id="CLU_019656_0_0_1"/>
<protein>
    <submittedName>
        <fullName evidence="2">Uncharacterized protein</fullName>
    </submittedName>
</protein>
<feature type="region of interest" description="Disordered" evidence="1">
    <location>
        <begin position="415"/>
        <end position="489"/>
    </location>
</feature>
<feature type="region of interest" description="Disordered" evidence="1">
    <location>
        <begin position="526"/>
        <end position="558"/>
    </location>
</feature>
<feature type="region of interest" description="Disordered" evidence="1">
    <location>
        <begin position="211"/>
        <end position="308"/>
    </location>
</feature>
<feature type="compositionally biased region" description="Polar residues" evidence="1">
    <location>
        <begin position="365"/>
        <end position="375"/>
    </location>
</feature>
<proteinExistence type="predicted"/>
<dbReference type="OrthoDB" id="5325276at2759"/>
<organism evidence="2 3">
    <name type="scientific">Stachybotrys chartarum (strain CBS 109288 / IBT 7711)</name>
    <name type="common">Toxic black mold</name>
    <name type="synonym">Stilbospora chartarum</name>
    <dbReference type="NCBI Taxonomy" id="1280523"/>
    <lineage>
        <taxon>Eukaryota</taxon>
        <taxon>Fungi</taxon>
        <taxon>Dikarya</taxon>
        <taxon>Ascomycota</taxon>
        <taxon>Pezizomycotina</taxon>
        <taxon>Sordariomycetes</taxon>
        <taxon>Hypocreomycetidae</taxon>
        <taxon>Hypocreales</taxon>
        <taxon>Stachybotryaceae</taxon>
        <taxon>Stachybotrys</taxon>
    </lineage>
</organism>
<evidence type="ECO:0000256" key="1">
    <source>
        <dbReference type="SAM" id="MobiDB-lite"/>
    </source>
</evidence>
<feature type="region of interest" description="Disordered" evidence="1">
    <location>
        <begin position="666"/>
        <end position="786"/>
    </location>
</feature>
<keyword evidence="3" id="KW-1185">Reference proteome</keyword>
<evidence type="ECO:0000313" key="2">
    <source>
        <dbReference type="EMBL" id="KEY69938.1"/>
    </source>
</evidence>
<feature type="compositionally biased region" description="Low complexity" evidence="1">
    <location>
        <begin position="344"/>
        <end position="354"/>
    </location>
</feature>
<sequence>MGFLNFLLRRSKDDRSSIRGRKPNRSAADASPNANKAQPVARTEPASLAGLQRPSRLFTRANESLASLEPPPSIATRLRSGSGSRPRTAPHHASDPVAVRSQTPGPVWTEQRSGPPYLVQGFVKPSADFHDRSHSSASKRSSTAFVDILDAHGSLRPLDFRARIQATGARDYGEDVADRNLAVNGVDLSSPIVQEFYALHGKQDMQIRSNDWQHPQRATDRRLSQHPQAAEPFRYWLPPTLKDRADRTSIRSSSINSARRKSHTPQAHQETAFAKKKGSPIQGLDKSSDNYSADESDTHVVHKKRHRRKITLPRKLSLNDIGTTSLATMAVRSRPRPVSMGCRYSDSYDSSSVSNVQRPREPSKLASTLGNQASRSHTRPVDLFKSADLPDDIRKARRKTLSTAFASAETLRASSLVRSESRQAGATPARAHRAGASEEKRYDGANDTSEDETNRRLHVRNCHTERYRTSGLQRPGSAAGNLESVQSHRRTRAESLSLANIKTRFPLDDITEVPFRSSSLGLLYDTESPTTTSSQGDLSAPCPRPDSNHTAATSVELSSSPFPGHFRDFSGSATGHSAQPALTAFSEVVSGYTGAKGHHIAGNLDVDQVSIFTDDSFADSFTENQKGKARDGEALLFKDGVFGNELPGIFGSPYDDGPNALTQAAMRMGQRSRSNSIEPIPRSRGSRAPIDSYDTAAEPVVHRLKNASESIPKQHEKREASRGSPRLSALGSRNTSTLRADQDQTYPVVPPRDTSSRGRKESKSQEGLQPRQKRRVKVEGTIVLTK</sequence>
<feature type="region of interest" description="Disordered" evidence="1">
    <location>
        <begin position="332"/>
        <end position="380"/>
    </location>
</feature>
<evidence type="ECO:0000313" key="3">
    <source>
        <dbReference type="Proteomes" id="UP000028045"/>
    </source>
</evidence>
<gene>
    <name evidence="2" type="ORF">S7711_06470</name>
</gene>
<dbReference type="AlphaFoldDB" id="A0A084AXA9"/>
<feature type="compositionally biased region" description="Basic and acidic residues" evidence="1">
    <location>
        <begin position="754"/>
        <end position="764"/>
    </location>
</feature>
<feature type="compositionally biased region" description="Polar residues" evidence="1">
    <location>
        <begin position="548"/>
        <end position="558"/>
    </location>
</feature>
<feature type="compositionally biased region" description="Polar residues" evidence="1">
    <location>
        <begin position="731"/>
        <end position="745"/>
    </location>
</feature>
<feature type="compositionally biased region" description="Basic and acidic residues" evidence="1">
    <location>
        <begin position="712"/>
        <end position="721"/>
    </location>
</feature>
<accession>A0A084AXA9</accession>
<dbReference type="Proteomes" id="UP000028045">
    <property type="component" value="Unassembled WGS sequence"/>
</dbReference>
<feature type="compositionally biased region" description="Basic and acidic residues" evidence="1">
    <location>
        <begin position="435"/>
        <end position="444"/>
    </location>
</feature>
<name>A0A084AXA9_STACB</name>
<reference evidence="2 3" key="1">
    <citation type="journal article" date="2014" name="BMC Genomics">
        <title>Comparative genome sequencing reveals chemotype-specific gene clusters in the toxigenic black mold Stachybotrys.</title>
        <authorList>
            <person name="Semeiks J."/>
            <person name="Borek D."/>
            <person name="Otwinowski Z."/>
            <person name="Grishin N.V."/>
        </authorList>
    </citation>
    <scope>NUCLEOTIDE SEQUENCE [LARGE SCALE GENOMIC DNA]</scope>
    <source>
        <strain evidence="3">CBS 109288 / IBT 7711</strain>
    </source>
</reference>